<comment type="similarity">
    <text evidence="1">Belongs to the YggT family.</text>
</comment>
<keyword evidence="2" id="KW-0812">Transmembrane</keyword>
<protein>
    <submittedName>
        <fullName evidence="3">YggT family protein</fullName>
    </submittedName>
</protein>
<dbReference type="AlphaFoldDB" id="A0A6B1DWB0"/>
<organism evidence="3">
    <name type="scientific">Caldilineaceae bacterium SB0662_bin_9</name>
    <dbReference type="NCBI Taxonomy" id="2605258"/>
    <lineage>
        <taxon>Bacteria</taxon>
        <taxon>Bacillati</taxon>
        <taxon>Chloroflexota</taxon>
        <taxon>Caldilineae</taxon>
        <taxon>Caldilineales</taxon>
        <taxon>Caldilineaceae</taxon>
    </lineage>
</organism>
<gene>
    <name evidence="3" type="ORF">F4Y08_11570</name>
</gene>
<dbReference type="PANTHER" id="PTHR33219">
    <property type="entry name" value="YLMG HOMOLOG PROTEIN 2, CHLOROPLASTIC"/>
    <property type="match status" value="1"/>
</dbReference>
<sequence>MNLLITVLQIYSFLIFIRIMLTWIPNLDHSLAPVQLLCRLTDPVLDLARRYIPPLGMIDVSSAVVLLVLMFVVRALANLSL</sequence>
<accession>A0A6B1DWB0</accession>
<dbReference type="Pfam" id="PF02325">
    <property type="entry name" value="CCB3_YggT"/>
    <property type="match status" value="1"/>
</dbReference>
<keyword evidence="2" id="KW-0472">Membrane</keyword>
<evidence type="ECO:0000256" key="2">
    <source>
        <dbReference type="SAM" id="Phobius"/>
    </source>
</evidence>
<dbReference type="EMBL" id="VXPY01000084">
    <property type="protein sequence ID" value="MYD90952.1"/>
    <property type="molecule type" value="Genomic_DNA"/>
</dbReference>
<comment type="caution">
    <text evidence="3">The sequence shown here is derived from an EMBL/GenBank/DDBJ whole genome shotgun (WGS) entry which is preliminary data.</text>
</comment>
<dbReference type="InterPro" id="IPR003425">
    <property type="entry name" value="CCB3/YggT"/>
</dbReference>
<evidence type="ECO:0000256" key="1">
    <source>
        <dbReference type="ARBA" id="ARBA00010894"/>
    </source>
</evidence>
<proteinExistence type="inferred from homology"/>
<keyword evidence="2" id="KW-1133">Transmembrane helix</keyword>
<dbReference type="PANTHER" id="PTHR33219:SF14">
    <property type="entry name" value="PROTEIN COFACTOR ASSEMBLY OF COMPLEX C SUBUNIT B CCB3, CHLOROPLASTIC-RELATED"/>
    <property type="match status" value="1"/>
</dbReference>
<name>A0A6B1DWB0_9CHLR</name>
<feature type="transmembrane region" description="Helical" evidence="2">
    <location>
        <begin position="7"/>
        <end position="24"/>
    </location>
</feature>
<dbReference type="GO" id="GO:0016020">
    <property type="term" value="C:membrane"/>
    <property type="evidence" value="ECO:0007669"/>
    <property type="project" value="InterPro"/>
</dbReference>
<reference evidence="3" key="1">
    <citation type="submission" date="2019-09" db="EMBL/GenBank/DDBJ databases">
        <title>Characterisation of the sponge microbiome using genome-centric metagenomics.</title>
        <authorList>
            <person name="Engelberts J.P."/>
            <person name="Robbins S.J."/>
            <person name="De Goeij J.M."/>
            <person name="Aranda M."/>
            <person name="Bell S.C."/>
            <person name="Webster N.S."/>
        </authorList>
    </citation>
    <scope>NUCLEOTIDE SEQUENCE</scope>
    <source>
        <strain evidence="3">SB0662_bin_9</strain>
    </source>
</reference>
<evidence type="ECO:0000313" key="3">
    <source>
        <dbReference type="EMBL" id="MYD90952.1"/>
    </source>
</evidence>
<feature type="transmembrane region" description="Helical" evidence="2">
    <location>
        <begin position="55"/>
        <end position="77"/>
    </location>
</feature>